<feature type="compositionally biased region" description="Low complexity" evidence="1">
    <location>
        <begin position="60"/>
        <end position="69"/>
    </location>
</feature>
<sequence>MRSIGKNTPIVNDDTKNTDYWEIEGSSDEDEKNENIPRAEPVPPRQQEQIDAPPPPQNDPQPQQMQQTPRRSVREKKRPDYLTQYRLK</sequence>
<dbReference type="EMBL" id="LBMM01007221">
    <property type="protein sequence ID" value="KMQ89931.1"/>
    <property type="molecule type" value="Genomic_DNA"/>
</dbReference>
<dbReference type="Proteomes" id="UP000036403">
    <property type="component" value="Unassembled WGS sequence"/>
</dbReference>
<reference evidence="2 3" key="1">
    <citation type="submission" date="2015-04" db="EMBL/GenBank/DDBJ databases">
        <title>Lasius niger genome sequencing.</title>
        <authorList>
            <person name="Konorov E.A."/>
            <person name="Nikitin M.A."/>
            <person name="Kirill M.V."/>
            <person name="Chang P."/>
        </authorList>
    </citation>
    <scope>NUCLEOTIDE SEQUENCE [LARGE SCALE GENOMIC DNA]</scope>
    <source>
        <tissue evidence="2">Whole</tissue>
    </source>
</reference>
<organism evidence="2 3">
    <name type="scientific">Lasius niger</name>
    <name type="common">Black garden ant</name>
    <dbReference type="NCBI Taxonomy" id="67767"/>
    <lineage>
        <taxon>Eukaryota</taxon>
        <taxon>Metazoa</taxon>
        <taxon>Ecdysozoa</taxon>
        <taxon>Arthropoda</taxon>
        <taxon>Hexapoda</taxon>
        <taxon>Insecta</taxon>
        <taxon>Pterygota</taxon>
        <taxon>Neoptera</taxon>
        <taxon>Endopterygota</taxon>
        <taxon>Hymenoptera</taxon>
        <taxon>Apocrita</taxon>
        <taxon>Aculeata</taxon>
        <taxon>Formicoidea</taxon>
        <taxon>Formicidae</taxon>
        <taxon>Formicinae</taxon>
        <taxon>Lasius</taxon>
        <taxon>Lasius</taxon>
    </lineage>
</organism>
<feature type="compositionally biased region" description="Polar residues" evidence="1">
    <location>
        <begin position="1"/>
        <end position="10"/>
    </location>
</feature>
<evidence type="ECO:0000313" key="3">
    <source>
        <dbReference type="Proteomes" id="UP000036403"/>
    </source>
</evidence>
<dbReference type="PaxDb" id="67767-A0A0J7KI84"/>
<gene>
    <name evidence="2" type="ORF">RF55_10370</name>
</gene>
<dbReference type="AlphaFoldDB" id="A0A0J7KI84"/>
<accession>A0A0J7KI84</accession>
<name>A0A0J7KI84_LASNI</name>
<evidence type="ECO:0000313" key="2">
    <source>
        <dbReference type="EMBL" id="KMQ89931.1"/>
    </source>
</evidence>
<proteinExistence type="predicted"/>
<feature type="region of interest" description="Disordered" evidence="1">
    <location>
        <begin position="1"/>
        <end position="88"/>
    </location>
</feature>
<protein>
    <submittedName>
        <fullName evidence="2">Uncharacterized protein</fullName>
    </submittedName>
</protein>
<comment type="caution">
    <text evidence="2">The sequence shown here is derived from an EMBL/GenBank/DDBJ whole genome shotgun (WGS) entry which is preliminary data.</text>
</comment>
<feature type="compositionally biased region" description="Acidic residues" evidence="1">
    <location>
        <begin position="21"/>
        <end position="32"/>
    </location>
</feature>
<keyword evidence="3" id="KW-1185">Reference proteome</keyword>
<evidence type="ECO:0000256" key="1">
    <source>
        <dbReference type="SAM" id="MobiDB-lite"/>
    </source>
</evidence>